<accession>A0A5N8XAP2</accession>
<gene>
    <name evidence="2" type="ORF">FNH08_01810</name>
</gene>
<evidence type="ECO:0000313" key="2">
    <source>
        <dbReference type="EMBL" id="MPY55968.1"/>
    </source>
</evidence>
<feature type="region of interest" description="Disordered" evidence="1">
    <location>
        <begin position="1"/>
        <end position="61"/>
    </location>
</feature>
<feature type="compositionally biased region" description="Basic and acidic residues" evidence="1">
    <location>
        <begin position="1"/>
        <end position="11"/>
    </location>
</feature>
<dbReference type="Proteomes" id="UP000400924">
    <property type="component" value="Unassembled WGS sequence"/>
</dbReference>
<proteinExistence type="predicted"/>
<organism evidence="2 3">
    <name type="scientific">Streptomyces spongiae</name>
    <dbReference type="NCBI Taxonomy" id="565072"/>
    <lineage>
        <taxon>Bacteria</taxon>
        <taxon>Bacillati</taxon>
        <taxon>Actinomycetota</taxon>
        <taxon>Actinomycetes</taxon>
        <taxon>Kitasatosporales</taxon>
        <taxon>Streptomycetaceae</taxon>
        <taxon>Streptomyces</taxon>
    </lineage>
</organism>
<keyword evidence="3" id="KW-1185">Reference proteome</keyword>
<comment type="caution">
    <text evidence="2">The sequence shown here is derived from an EMBL/GenBank/DDBJ whole genome shotgun (WGS) entry which is preliminary data.</text>
</comment>
<reference evidence="2 3" key="1">
    <citation type="submission" date="2019-07" db="EMBL/GenBank/DDBJ databases">
        <title>New species of Amycolatopsis and Streptomyces.</title>
        <authorList>
            <person name="Duangmal K."/>
            <person name="Teo W.F.A."/>
            <person name="Lipun K."/>
        </authorList>
    </citation>
    <scope>NUCLEOTIDE SEQUENCE [LARGE SCALE GENOMIC DNA]</scope>
    <source>
        <strain evidence="2 3">NBRC 106415</strain>
    </source>
</reference>
<evidence type="ECO:0000256" key="1">
    <source>
        <dbReference type="SAM" id="MobiDB-lite"/>
    </source>
</evidence>
<dbReference type="InterPro" id="IPR007995">
    <property type="entry name" value="DUF742"/>
</dbReference>
<dbReference type="Pfam" id="PF05331">
    <property type="entry name" value="DUF742"/>
    <property type="match status" value="1"/>
</dbReference>
<evidence type="ECO:0000313" key="3">
    <source>
        <dbReference type="Proteomes" id="UP000400924"/>
    </source>
</evidence>
<dbReference type="AlphaFoldDB" id="A0A5N8XAP2"/>
<sequence length="96" mass="10538">MPAARHDRRDGVSAGQSACASLRHRRWPLSAKPQHPHADHHGEGPPHGQAPRGPQWEHHRAPALCGIPRAVAETAAHLDLPVALTKILLSDRWTKE</sequence>
<protein>
    <submittedName>
        <fullName evidence="2">DUF742 domain-containing protein</fullName>
    </submittedName>
</protein>
<name>A0A5N8XAP2_9ACTN</name>
<dbReference type="EMBL" id="VJZC01000005">
    <property type="protein sequence ID" value="MPY55968.1"/>
    <property type="molecule type" value="Genomic_DNA"/>
</dbReference>